<proteinExistence type="predicted"/>
<feature type="chain" id="PRO_5021351057" description="Secreted protein" evidence="1">
    <location>
        <begin position="28"/>
        <end position="102"/>
    </location>
</feature>
<evidence type="ECO:0000256" key="1">
    <source>
        <dbReference type="SAM" id="SignalP"/>
    </source>
</evidence>
<keyword evidence="3" id="KW-1185">Reference proteome</keyword>
<organism evidence="2 3">
    <name type="scientific">Araneus ventricosus</name>
    <name type="common">Orbweaver spider</name>
    <name type="synonym">Epeira ventricosa</name>
    <dbReference type="NCBI Taxonomy" id="182803"/>
    <lineage>
        <taxon>Eukaryota</taxon>
        <taxon>Metazoa</taxon>
        <taxon>Ecdysozoa</taxon>
        <taxon>Arthropoda</taxon>
        <taxon>Chelicerata</taxon>
        <taxon>Arachnida</taxon>
        <taxon>Araneae</taxon>
        <taxon>Araneomorphae</taxon>
        <taxon>Entelegynae</taxon>
        <taxon>Araneoidea</taxon>
        <taxon>Araneidae</taxon>
        <taxon>Araneus</taxon>
    </lineage>
</organism>
<evidence type="ECO:0000313" key="2">
    <source>
        <dbReference type="EMBL" id="GBM17005.1"/>
    </source>
</evidence>
<keyword evidence="1" id="KW-0732">Signal</keyword>
<protein>
    <recommendedName>
        <fullName evidence="4">Secreted protein</fullName>
    </recommendedName>
</protein>
<feature type="signal peptide" evidence="1">
    <location>
        <begin position="1"/>
        <end position="27"/>
    </location>
</feature>
<sequence length="102" mass="11538">MNVHLHILFVFGLFSHQFSNNIQRVLAEDACSGLVKKSKRPVTSLVGRGDATVQVWGFMWPMKVSKAKRLFREPLGSNFRRAGCRIVILELSQSVGIHYGHE</sequence>
<evidence type="ECO:0008006" key="4">
    <source>
        <dbReference type="Google" id="ProtNLM"/>
    </source>
</evidence>
<dbReference type="Proteomes" id="UP000499080">
    <property type="component" value="Unassembled WGS sequence"/>
</dbReference>
<comment type="caution">
    <text evidence="2">The sequence shown here is derived from an EMBL/GenBank/DDBJ whole genome shotgun (WGS) entry which is preliminary data.</text>
</comment>
<reference evidence="2 3" key="1">
    <citation type="journal article" date="2019" name="Sci. Rep.">
        <title>Orb-weaving spider Araneus ventricosus genome elucidates the spidroin gene catalogue.</title>
        <authorList>
            <person name="Kono N."/>
            <person name="Nakamura H."/>
            <person name="Ohtoshi R."/>
            <person name="Moran D.A.P."/>
            <person name="Shinohara A."/>
            <person name="Yoshida Y."/>
            <person name="Fujiwara M."/>
            <person name="Mori M."/>
            <person name="Tomita M."/>
            <person name="Arakawa K."/>
        </authorList>
    </citation>
    <scope>NUCLEOTIDE SEQUENCE [LARGE SCALE GENOMIC DNA]</scope>
</reference>
<dbReference type="AlphaFoldDB" id="A0A4Y2DMW6"/>
<accession>A0A4Y2DMW6</accession>
<evidence type="ECO:0000313" key="3">
    <source>
        <dbReference type="Proteomes" id="UP000499080"/>
    </source>
</evidence>
<dbReference type="EMBL" id="BGPR01000382">
    <property type="protein sequence ID" value="GBM17005.1"/>
    <property type="molecule type" value="Genomic_DNA"/>
</dbReference>
<gene>
    <name evidence="2" type="ORF">AVEN_133281_1</name>
</gene>
<name>A0A4Y2DMW6_ARAVE</name>